<dbReference type="EMBL" id="LXQA010214356">
    <property type="protein sequence ID" value="MCI34512.1"/>
    <property type="molecule type" value="Genomic_DNA"/>
</dbReference>
<protein>
    <submittedName>
        <fullName evidence="6">B3 domain-containing protein</fullName>
    </submittedName>
</protein>
<sequence length="127" mass="15207">MWGYSTNLLLYDDPWKIKKVLEQSDIDRSSRLLLDKKLVEDLVLPVLNANDDDLVKGIQVKIWDIETNSMHFLKLKRWSSSRSYVFIDGWIRDFVTRKGLQKGDEIRLHWDQYNQHFNFSVLRAHQD</sequence>
<evidence type="ECO:0000313" key="7">
    <source>
        <dbReference type="Proteomes" id="UP000265520"/>
    </source>
</evidence>
<dbReference type="GO" id="GO:0005634">
    <property type="term" value="C:nucleus"/>
    <property type="evidence" value="ECO:0007669"/>
    <property type="project" value="UniProtKB-SubCell"/>
</dbReference>
<dbReference type="Proteomes" id="UP000265520">
    <property type="component" value="Unassembled WGS sequence"/>
</dbReference>
<proteinExistence type="predicted"/>
<dbReference type="SUPFAM" id="SSF101936">
    <property type="entry name" value="DNA-binding pseudobarrel domain"/>
    <property type="match status" value="1"/>
</dbReference>
<name>A0A392REF1_9FABA</name>
<dbReference type="InterPro" id="IPR051442">
    <property type="entry name" value="B3_domain"/>
</dbReference>
<dbReference type="PANTHER" id="PTHR34269">
    <property type="entry name" value="TRANSCRIPTION FACTOR B3-DOMAIN FAMILY-RELATED"/>
    <property type="match status" value="1"/>
</dbReference>
<evidence type="ECO:0000256" key="4">
    <source>
        <dbReference type="ARBA" id="ARBA00023163"/>
    </source>
</evidence>
<comment type="subcellular location">
    <subcellularLocation>
        <location evidence="1">Nucleus</location>
    </subcellularLocation>
</comment>
<dbReference type="PANTHER" id="PTHR34269:SF11">
    <property type="entry name" value="B3 DOMAIN PROTEIN"/>
    <property type="match status" value="1"/>
</dbReference>
<dbReference type="Gene3D" id="2.40.330.10">
    <property type="entry name" value="DNA-binding pseudobarrel domain"/>
    <property type="match status" value="1"/>
</dbReference>
<accession>A0A392REF1</accession>
<keyword evidence="2" id="KW-0805">Transcription regulation</keyword>
<evidence type="ECO:0000313" key="6">
    <source>
        <dbReference type="EMBL" id="MCI34512.1"/>
    </source>
</evidence>
<keyword evidence="4" id="KW-0804">Transcription</keyword>
<dbReference type="GO" id="GO:0003677">
    <property type="term" value="F:DNA binding"/>
    <property type="evidence" value="ECO:0007669"/>
    <property type="project" value="UniProtKB-KW"/>
</dbReference>
<evidence type="ECO:0000256" key="3">
    <source>
        <dbReference type="ARBA" id="ARBA00023125"/>
    </source>
</evidence>
<keyword evidence="5" id="KW-0539">Nucleus</keyword>
<organism evidence="6 7">
    <name type="scientific">Trifolium medium</name>
    <dbReference type="NCBI Taxonomy" id="97028"/>
    <lineage>
        <taxon>Eukaryota</taxon>
        <taxon>Viridiplantae</taxon>
        <taxon>Streptophyta</taxon>
        <taxon>Embryophyta</taxon>
        <taxon>Tracheophyta</taxon>
        <taxon>Spermatophyta</taxon>
        <taxon>Magnoliopsida</taxon>
        <taxon>eudicotyledons</taxon>
        <taxon>Gunneridae</taxon>
        <taxon>Pentapetalae</taxon>
        <taxon>rosids</taxon>
        <taxon>fabids</taxon>
        <taxon>Fabales</taxon>
        <taxon>Fabaceae</taxon>
        <taxon>Papilionoideae</taxon>
        <taxon>50 kb inversion clade</taxon>
        <taxon>NPAAA clade</taxon>
        <taxon>Hologalegina</taxon>
        <taxon>IRL clade</taxon>
        <taxon>Trifolieae</taxon>
        <taxon>Trifolium</taxon>
    </lineage>
</organism>
<dbReference type="AlphaFoldDB" id="A0A392REF1"/>
<comment type="caution">
    <text evidence="6">The sequence shown here is derived from an EMBL/GenBank/DDBJ whole genome shotgun (WGS) entry which is preliminary data.</text>
</comment>
<keyword evidence="7" id="KW-1185">Reference proteome</keyword>
<dbReference type="CDD" id="cd10017">
    <property type="entry name" value="B3_DNA"/>
    <property type="match status" value="1"/>
</dbReference>
<dbReference type="InterPro" id="IPR015300">
    <property type="entry name" value="DNA-bd_pseudobarrel_sf"/>
</dbReference>
<evidence type="ECO:0000256" key="1">
    <source>
        <dbReference type="ARBA" id="ARBA00004123"/>
    </source>
</evidence>
<dbReference type="InterPro" id="IPR003340">
    <property type="entry name" value="B3_DNA-bd"/>
</dbReference>
<reference evidence="6 7" key="1">
    <citation type="journal article" date="2018" name="Front. Plant Sci.">
        <title>Red Clover (Trifolium pratense) and Zigzag Clover (T. medium) - A Picture of Genomic Similarities and Differences.</title>
        <authorList>
            <person name="Dluhosova J."/>
            <person name="Istvanek J."/>
            <person name="Nedelnik J."/>
            <person name="Repkova J."/>
        </authorList>
    </citation>
    <scope>NUCLEOTIDE SEQUENCE [LARGE SCALE GENOMIC DNA]</scope>
    <source>
        <strain evidence="7">cv. 10/8</strain>
        <tissue evidence="6">Leaf</tissue>
    </source>
</reference>
<evidence type="ECO:0000256" key="2">
    <source>
        <dbReference type="ARBA" id="ARBA00023015"/>
    </source>
</evidence>
<keyword evidence="3" id="KW-0238">DNA-binding</keyword>
<evidence type="ECO:0000256" key="5">
    <source>
        <dbReference type="ARBA" id="ARBA00023242"/>
    </source>
</evidence>